<evidence type="ECO:0000259" key="8">
    <source>
        <dbReference type="Pfam" id="PF05193"/>
    </source>
</evidence>
<dbReference type="InterPro" id="IPR050626">
    <property type="entry name" value="Peptidase_M16"/>
</dbReference>
<dbReference type="SUPFAM" id="SSF63411">
    <property type="entry name" value="LuxS/MPP-like metallohydrolase"/>
    <property type="match status" value="2"/>
</dbReference>
<dbReference type="Pfam" id="PF00675">
    <property type="entry name" value="Peptidase_M16"/>
    <property type="match status" value="1"/>
</dbReference>
<keyword evidence="4" id="KW-0862">Zinc</keyword>
<proteinExistence type="inferred from homology"/>
<dbReference type="Proteomes" id="UP000019030">
    <property type="component" value="Chromosome"/>
</dbReference>
<evidence type="ECO:0000256" key="5">
    <source>
        <dbReference type="ARBA" id="ARBA00023049"/>
    </source>
</evidence>
<dbReference type="RefSeq" id="WP_024912382.1">
    <property type="nucleotide sequence ID" value="NZ_CP007044.2"/>
</dbReference>
<evidence type="ECO:0000259" key="7">
    <source>
        <dbReference type="Pfam" id="PF00675"/>
    </source>
</evidence>
<dbReference type="PANTHER" id="PTHR43690">
    <property type="entry name" value="NARDILYSIN"/>
    <property type="match status" value="1"/>
</dbReference>
<dbReference type="GO" id="GO:0008237">
    <property type="term" value="F:metallopeptidase activity"/>
    <property type="evidence" value="ECO:0007669"/>
    <property type="project" value="UniProtKB-KW"/>
</dbReference>
<evidence type="ECO:0000256" key="3">
    <source>
        <dbReference type="ARBA" id="ARBA00022801"/>
    </source>
</evidence>
<dbReference type="Pfam" id="PF05193">
    <property type="entry name" value="Peptidase_M16_C"/>
    <property type="match status" value="1"/>
</dbReference>
<keyword evidence="6" id="KW-0732">Signal</keyword>
<evidence type="ECO:0000256" key="6">
    <source>
        <dbReference type="SAM" id="SignalP"/>
    </source>
</evidence>
<dbReference type="Gene3D" id="3.30.830.10">
    <property type="entry name" value="Metalloenzyme, LuxS/M16 peptidase-like"/>
    <property type="match status" value="2"/>
</dbReference>
<feature type="domain" description="Peptidase M16 C-terminal" evidence="8">
    <location>
        <begin position="203"/>
        <end position="380"/>
    </location>
</feature>
<evidence type="ECO:0000256" key="4">
    <source>
        <dbReference type="ARBA" id="ARBA00022833"/>
    </source>
</evidence>
<evidence type="ECO:0000313" key="10">
    <source>
        <dbReference type="Proteomes" id="UP000019030"/>
    </source>
</evidence>
<feature type="domain" description="Peptidase M16 N-terminal" evidence="7">
    <location>
        <begin position="53"/>
        <end position="163"/>
    </location>
</feature>
<organism evidence="9 10">
    <name type="scientific">Chania multitudinisentens RB-25</name>
    <dbReference type="NCBI Taxonomy" id="1441930"/>
    <lineage>
        <taxon>Bacteria</taxon>
        <taxon>Pseudomonadati</taxon>
        <taxon>Pseudomonadota</taxon>
        <taxon>Gammaproteobacteria</taxon>
        <taxon>Enterobacterales</taxon>
        <taxon>Yersiniaceae</taxon>
        <taxon>Chania</taxon>
    </lineage>
</organism>
<dbReference type="InterPro" id="IPR011765">
    <property type="entry name" value="Pept_M16_N"/>
</dbReference>
<evidence type="ECO:0000313" key="9">
    <source>
        <dbReference type="EMBL" id="AHG20404.1"/>
    </source>
</evidence>
<dbReference type="HOGENOM" id="CLU_043932_0_0_6"/>
<dbReference type="AlphaFoldDB" id="W0LDF2"/>
<sequence length="500" mass="56338">MQGTRIQLLVGGLLLAAASSSVQAETLQPDPAWQQGQLENGFSWQILDTPQRPNDRVELRLMVNTGSLVESSQQVGFAHLLPRLSVARSESFTEPQLRSLWQQGVDNERPLPPAISSYDFTLYNLSLPNNRPDLLKEALTWLADTTGKLVIDEPTVHAVMNASADADAIGTFPPNPKEAWWRYRLKDSTLLAHDPGQAVKQPVNLDELKKFYEQWYTPDAMTLYVVGKVDSRSLSEQINKAFSPLKGKRETPATMPTLPPLSPQPVSLMNEQIKQDQLSIMWDTQWHPIRDSQSLSRYWRSDIAREALFWHIQQVLQKNEQKNIQLGFDCRVQYQRAQCAIHLDSPNDSLNTGLAFIARELANLRDKGFSQDEFDALLAQKTDQLSKLFATYARTDTDILMSQRLRSQQSGVVDIAPEQYQRLRQAFLASLTLEALNQELKLQLSQDATLVLMQPKGEPEMNMKQLQETYNSIMAPTAPAAVNEEAKSVDEAAVPETTTP</sequence>
<evidence type="ECO:0000256" key="2">
    <source>
        <dbReference type="ARBA" id="ARBA00022670"/>
    </source>
</evidence>
<dbReference type="eggNOG" id="COG0612">
    <property type="taxonomic scope" value="Bacteria"/>
</dbReference>
<evidence type="ECO:0000256" key="1">
    <source>
        <dbReference type="ARBA" id="ARBA00007261"/>
    </source>
</evidence>
<keyword evidence="10" id="KW-1185">Reference proteome</keyword>
<keyword evidence="3" id="KW-0378">Hydrolase</keyword>
<dbReference type="GO" id="GO:0006508">
    <property type="term" value="P:proteolysis"/>
    <property type="evidence" value="ECO:0007669"/>
    <property type="project" value="UniProtKB-KW"/>
</dbReference>
<dbReference type="GO" id="GO:0046872">
    <property type="term" value="F:metal ion binding"/>
    <property type="evidence" value="ECO:0007669"/>
    <property type="project" value="InterPro"/>
</dbReference>
<gene>
    <name evidence="9" type="ORF">Z042_12765</name>
</gene>
<name>W0LDF2_9GAMM</name>
<dbReference type="KEGG" id="sfo:Z042_12765"/>
<dbReference type="InterPro" id="IPR007863">
    <property type="entry name" value="Peptidase_M16_C"/>
</dbReference>
<keyword evidence="2" id="KW-0645">Protease</keyword>
<feature type="chain" id="PRO_5004792017" evidence="6">
    <location>
        <begin position="25"/>
        <end position="500"/>
    </location>
</feature>
<accession>W0LDF2</accession>
<dbReference type="PATRIC" id="fig|1441930.4.peg.2537"/>
<comment type="similarity">
    <text evidence="1">Belongs to the peptidase M16 family.</text>
</comment>
<dbReference type="InterPro" id="IPR011249">
    <property type="entry name" value="Metalloenz_LuxS/M16"/>
</dbReference>
<protein>
    <submittedName>
        <fullName evidence="9">Peptidase</fullName>
    </submittedName>
</protein>
<reference evidence="9 10" key="2">
    <citation type="submission" date="2015-03" db="EMBL/GenBank/DDBJ databases">
        <authorList>
            <person name="Chan K.-G."/>
        </authorList>
    </citation>
    <scope>NUCLEOTIDE SEQUENCE [LARGE SCALE GENOMIC DNA]</scope>
    <source>
        <strain evidence="9 10">RB-25</strain>
    </source>
</reference>
<feature type="signal peptide" evidence="6">
    <location>
        <begin position="1"/>
        <end position="24"/>
    </location>
</feature>
<reference evidence="9 10" key="1">
    <citation type="submission" date="2014-01" db="EMBL/GenBank/DDBJ databases">
        <title>Isolation of Serratia multitudinisentens RB-25 from Ex-Landfill site.</title>
        <authorList>
            <person name="Robson E.H.J."/>
        </authorList>
    </citation>
    <scope>NUCLEOTIDE SEQUENCE [LARGE SCALE GENOMIC DNA]</scope>
    <source>
        <strain evidence="9 10">RB-25</strain>
    </source>
</reference>
<dbReference type="PANTHER" id="PTHR43690:SF17">
    <property type="entry name" value="PROTEIN YHJJ"/>
    <property type="match status" value="1"/>
</dbReference>
<dbReference type="OrthoDB" id="9811314at2"/>
<keyword evidence="5" id="KW-0482">Metalloprotease</keyword>
<dbReference type="STRING" id="1441930.Z042_12765"/>
<dbReference type="EMBL" id="CP007044">
    <property type="protein sequence ID" value="AHG20404.1"/>
    <property type="molecule type" value="Genomic_DNA"/>
</dbReference>